<gene>
    <name evidence="2" type="ORF">AB1Y20_012284</name>
    <name evidence="3" type="ORF">AB1Y20_016002</name>
</gene>
<keyword evidence="4" id="KW-1185">Reference proteome</keyword>
<dbReference type="EMBL" id="JBGBPQ010000021">
    <property type="protein sequence ID" value="KAL1503817.1"/>
    <property type="molecule type" value="Genomic_DNA"/>
</dbReference>
<feature type="compositionally biased region" description="Acidic residues" evidence="1">
    <location>
        <begin position="202"/>
        <end position="227"/>
    </location>
</feature>
<evidence type="ECO:0000313" key="3">
    <source>
        <dbReference type="EMBL" id="KAL1527332.1"/>
    </source>
</evidence>
<protein>
    <submittedName>
        <fullName evidence="2">Uncharacterized protein</fullName>
    </submittedName>
</protein>
<dbReference type="EMBL" id="JBGBPQ010000003">
    <property type="protein sequence ID" value="KAL1527332.1"/>
    <property type="molecule type" value="Genomic_DNA"/>
</dbReference>
<organism evidence="2 4">
    <name type="scientific">Prymnesium parvum</name>
    <name type="common">Toxic golden alga</name>
    <dbReference type="NCBI Taxonomy" id="97485"/>
    <lineage>
        <taxon>Eukaryota</taxon>
        <taxon>Haptista</taxon>
        <taxon>Haptophyta</taxon>
        <taxon>Prymnesiophyceae</taxon>
        <taxon>Prymnesiales</taxon>
        <taxon>Prymnesiaceae</taxon>
        <taxon>Prymnesium</taxon>
    </lineage>
</organism>
<evidence type="ECO:0000256" key="1">
    <source>
        <dbReference type="SAM" id="MobiDB-lite"/>
    </source>
</evidence>
<sequence>MLLQAKQGYQLFQAGVDKLHRFRDAPQVVRYTCDLCATLLAPLLAAEALATRRRAHLLVSAALRLARATVRECEALLPAAEGEAEVSWAEWLVCRTEGASKVEKLREMQHKLSSAALALQLALATVSVSLPHGYAASPFCYVREAFDEAAQRYVEVEMGRERKVLLCGGELWQRGILVSGGAHSDAMKKLFECRVSLRSDSLPEEEEGEEGEEEEEEEEEEEGGGGEEEAKGSGLGRAAASEKLSLLFEEWRADGEACEERRVPLEHSVRFRRFWSRELLHDGACDEFVDVVGEEALCYEVCPAVGSGAAKLVLLFQCGEALPAESFEAVVFMALASRQQSGRALTLAEVYDSPGTARWAQFIEMFQAVVGTLEGVPLVRKATARAQRGGHTQEGLVTPLRGLSMAQSPLAAEAK</sequence>
<reference evidence="2 4" key="1">
    <citation type="journal article" date="2024" name="Science">
        <title>Giant polyketide synthase enzymes in the biosynthesis of giant marine polyether toxins.</title>
        <authorList>
            <person name="Fallon T.R."/>
            <person name="Shende V.V."/>
            <person name="Wierzbicki I.H."/>
            <person name="Pendleton A.L."/>
            <person name="Watervoot N.F."/>
            <person name="Auber R.P."/>
            <person name="Gonzalez D.J."/>
            <person name="Wisecaver J.H."/>
            <person name="Moore B.S."/>
        </authorList>
    </citation>
    <scope>NUCLEOTIDE SEQUENCE [LARGE SCALE GENOMIC DNA]</scope>
    <source>
        <strain evidence="2 4">12B1</strain>
    </source>
</reference>
<comment type="caution">
    <text evidence="2">The sequence shown here is derived from an EMBL/GenBank/DDBJ whole genome shotgun (WGS) entry which is preliminary data.</text>
</comment>
<accession>A0AB34INN1</accession>
<dbReference type="AlphaFoldDB" id="A0AB34INN1"/>
<proteinExistence type="predicted"/>
<name>A0AB34INN1_PRYPA</name>
<dbReference type="Proteomes" id="UP001515480">
    <property type="component" value="Unassembled WGS sequence"/>
</dbReference>
<evidence type="ECO:0000313" key="4">
    <source>
        <dbReference type="Proteomes" id="UP001515480"/>
    </source>
</evidence>
<evidence type="ECO:0000313" key="2">
    <source>
        <dbReference type="EMBL" id="KAL1503817.1"/>
    </source>
</evidence>
<feature type="region of interest" description="Disordered" evidence="1">
    <location>
        <begin position="199"/>
        <end position="235"/>
    </location>
</feature>